<organism evidence="1 2">
    <name type="scientific">Kribbella rubisoli</name>
    <dbReference type="NCBI Taxonomy" id="3075929"/>
    <lineage>
        <taxon>Bacteria</taxon>
        <taxon>Bacillati</taxon>
        <taxon>Actinomycetota</taxon>
        <taxon>Actinomycetes</taxon>
        <taxon>Propionibacteriales</taxon>
        <taxon>Kribbellaceae</taxon>
        <taxon>Kribbella</taxon>
    </lineage>
</organism>
<reference evidence="1 2" key="1">
    <citation type="journal article" date="2015" name="Stand. Genomic Sci.">
        <title>Genomic Encyclopedia of Bacterial and Archaeal Type Strains, Phase III: the genomes of soil and plant-associated and newly described type strains.</title>
        <authorList>
            <person name="Whitman W.B."/>
            <person name="Woyke T."/>
            <person name="Klenk H.P."/>
            <person name="Zhou Y."/>
            <person name="Lilburn T.G."/>
            <person name="Beck B.J."/>
            <person name="De Vos P."/>
            <person name="Vandamme P."/>
            <person name="Eisen J.A."/>
            <person name="Garrity G."/>
            <person name="Hugenholtz P."/>
            <person name="Kyrpides N.C."/>
        </authorList>
    </citation>
    <scope>NUCLEOTIDE SEQUENCE [LARGE SCALE GENOMIC DNA]</scope>
    <source>
        <strain evidence="1 2">VKM Ac-2540</strain>
    </source>
</reference>
<dbReference type="Proteomes" id="UP000292027">
    <property type="component" value="Unassembled WGS sequence"/>
</dbReference>
<comment type="caution">
    <text evidence="1">The sequence shown here is derived from an EMBL/GenBank/DDBJ whole genome shotgun (WGS) entry which is preliminary data.</text>
</comment>
<name>A0A4Q7XFM0_9ACTN</name>
<evidence type="ECO:0000313" key="2">
    <source>
        <dbReference type="Proteomes" id="UP000292027"/>
    </source>
</evidence>
<proteinExistence type="predicted"/>
<accession>A0A4Q7XFM0</accession>
<dbReference type="RefSeq" id="WP_130439118.1">
    <property type="nucleotide sequence ID" value="NZ_SHKR01000003.1"/>
</dbReference>
<dbReference type="OrthoDB" id="3826319at2"/>
<evidence type="ECO:0000313" key="1">
    <source>
        <dbReference type="EMBL" id="RZU22320.1"/>
    </source>
</evidence>
<dbReference type="EMBL" id="SHKR01000003">
    <property type="protein sequence ID" value="RZU22320.1"/>
    <property type="molecule type" value="Genomic_DNA"/>
</dbReference>
<gene>
    <name evidence="1" type="ORF">EV645_0402</name>
</gene>
<dbReference type="AlphaFoldDB" id="A0A4Q7XFM0"/>
<protein>
    <submittedName>
        <fullName evidence="1">Uncharacterized protein</fullName>
    </submittedName>
</protein>
<keyword evidence="2" id="KW-1185">Reference proteome</keyword>
<sequence length="66" mass="7246">MPGLRDGIALRFGDPKDRKLTSESYRAYVARGGTLLTLKARSETFPTDAAFIQFLNTAVARLDAVD</sequence>